<accession>A0AAN7UNQ4</accession>
<gene>
    <name evidence="1" type="ORF">RRF57_011952</name>
</gene>
<proteinExistence type="predicted"/>
<reference evidence="1 2" key="1">
    <citation type="submission" date="2023-10" db="EMBL/GenBank/DDBJ databases">
        <title>Draft genome sequence of Xylaria bambusicola isolate GMP-LS, the root and basal stem rot pathogen of sugarcane in Indonesia.</title>
        <authorList>
            <person name="Selvaraj P."/>
            <person name="Muralishankar V."/>
            <person name="Muruganantham S."/>
            <person name="Sp S."/>
            <person name="Haryani S."/>
            <person name="Lau K.J.X."/>
            <person name="Naqvi N.I."/>
        </authorList>
    </citation>
    <scope>NUCLEOTIDE SEQUENCE [LARGE SCALE GENOMIC DNA]</scope>
    <source>
        <strain evidence="1">GMP-LS</strain>
    </source>
</reference>
<comment type="caution">
    <text evidence="1">The sequence shown here is derived from an EMBL/GenBank/DDBJ whole genome shotgun (WGS) entry which is preliminary data.</text>
</comment>
<dbReference type="AlphaFoldDB" id="A0AAN7UNQ4"/>
<organism evidence="1 2">
    <name type="scientific">Xylaria bambusicola</name>
    <dbReference type="NCBI Taxonomy" id="326684"/>
    <lineage>
        <taxon>Eukaryota</taxon>
        <taxon>Fungi</taxon>
        <taxon>Dikarya</taxon>
        <taxon>Ascomycota</taxon>
        <taxon>Pezizomycotina</taxon>
        <taxon>Sordariomycetes</taxon>
        <taxon>Xylariomycetidae</taxon>
        <taxon>Xylariales</taxon>
        <taxon>Xylariaceae</taxon>
        <taxon>Xylaria</taxon>
    </lineage>
</organism>
<keyword evidence="2" id="KW-1185">Reference proteome</keyword>
<evidence type="ECO:0000313" key="1">
    <source>
        <dbReference type="EMBL" id="KAK5636240.1"/>
    </source>
</evidence>
<dbReference type="EMBL" id="JAWHQM010000065">
    <property type="protein sequence ID" value="KAK5636240.1"/>
    <property type="molecule type" value="Genomic_DNA"/>
</dbReference>
<dbReference type="Proteomes" id="UP001305414">
    <property type="component" value="Unassembled WGS sequence"/>
</dbReference>
<name>A0AAN7UNQ4_9PEZI</name>
<sequence length="298" mass="34187">MRTQPDDAELYRIERALYRFELYCNVVGALWLDPETMGKMFFDYFASRVIVPNMAAAFNHFVVRDIAWGFLGVPYIESYCSPYAYAILANGLNMIYALSQASNYEQLRALLSPGDGAGNGPPKLSSFFPLELRVERSISRTVTVEEMNEEELRSIIGKPFFEDPDKAPELVWARMYQWKWPPTLVGYPLAAPFRWYGIYFWSSSRSVAKQIRIPYIFGRPIDFIPVLYRYSETASRDYLEDTQKPESKSMPPGVVASTILPRSVNWKENISRTNMGKLGFCNLKEAKAWLKSVGQPGR</sequence>
<evidence type="ECO:0000313" key="2">
    <source>
        <dbReference type="Proteomes" id="UP001305414"/>
    </source>
</evidence>
<protein>
    <submittedName>
        <fullName evidence="1">Uncharacterized protein</fullName>
    </submittedName>
</protein>